<evidence type="ECO:0000256" key="1">
    <source>
        <dbReference type="ARBA" id="ARBA00022527"/>
    </source>
</evidence>
<dbReference type="AlphaFoldDB" id="A0A1C6VDM0"/>
<dbReference type="SUPFAM" id="SSF55874">
    <property type="entry name" value="ATPase domain of HSP90 chaperone/DNA topoisomerase II/histidine kinase"/>
    <property type="match status" value="1"/>
</dbReference>
<dbReference type="OrthoDB" id="3364147at2"/>
<dbReference type="InterPro" id="IPR036513">
    <property type="entry name" value="STAS_dom_sf"/>
</dbReference>
<name>A0A1C6VDM0_9ACTN</name>
<proteinExistence type="predicted"/>
<dbReference type="PROSITE" id="PS50801">
    <property type="entry name" value="STAS"/>
    <property type="match status" value="1"/>
</dbReference>
<dbReference type="EMBL" id="FMIC01000002">
    <property type="protein sequence ID" value="SCL64422.1"/>
    <property type="molecule type" value="Genomic_DNA"/>
</dbReference>
<dbReference type="CDD" id="cd16936">
    <property type="entry name" value="HATPase_RsbW-like"/>
    <property type="match status" value="1"/>
</dbReference>
<organism evidence="3 4">
    <name type="scientific">Micromonospora peucetia</name>
    <dbReference type="NCBI Taxonomy" id="47871"/>
    <lineage>
        <taxon>Bacteria</taxon>
        <taxon>Bacillati</taxon>
        <taxon>Actinomycetota</taxon>
        <taxon>Actinomycetes</taxon>
        <taxon>Micromonosporales</taxon>
        <taxon>Micromonosporaceae</taxon>
        <taxon>Micromonospora</taxon>
    </lineage>
</organism>
<dbReference type="Gene3D" id="3.30.565.10">
    <property type="entry name" value="Histidine kinase-like ATPase, C-terminal domain"/>
    <property type="match status" value="1"/>
</dbReference>
<evidence type="ECO:0000313" key="4">
    <source>
        <dbReference type="Proteomes" id="UP000199343"/>
    </source>
</evidence>
<keyword evidence="1" id="KW-0723">Serine/threonine-protein kinase</keyword>
<sequence>MPGAERSGARSGPAVHNGAIMPTDVRCRVETDEASEVVRLTGVLDRSGVDVVRDGLLARLCGRPGPVVADLTGLRVADPVAGGVFAEVRREIRDWPAADLLLCDPTGAVEGVPAWPTLAGARAGLAATPPAAVVGADLPPVVGAARQARQLVAEGCDRWNLHELVEPACIAVTEMVNNVVAHAHTTMTVRLAPRNDTLHLAVRDHSSRQPTFTGSAPLDTAGGRGLLLIDTVARSWGSSRVPDGKVVWCVLHADDEAAARRPDPALPSPDVPLSP</sequence>
<accession>A0A1C6VDM0</accession>
<dbReference type="GO" id="GO:0004674">
    <property type="term" value="F:protein serine/threonine kinase activity"/>
    <property type="evidence" value="ECO:0007669"/>
    <property type="project" value="UniProtKB-KW"/>
</dbReference>
<dbReference type="Proteomes" id="UP000199343">
    <property type="component" value="Unassembled WGS sequence"/>
</dbReference>
<dbReference type="InterPro" id="IPR050267">
    <property type="entry name" value="Anti-sigma-factor_SerPK"/>
</dbReference>
<dbReference type="STRING" id="47871.GA0070608_2951"/>
<reference evidence="3 4" key="1">
    <citation type="submission" date="2016-06" db="EMBL/GenBank/DDBJ databases">
        <authorList>
            <person name="Kjaerup R.B."/>
            <person name="Dalgaard T.S."/>
            <person name="Juul-Madsen H.R."/>
        </authorList>
    </citation>
    <scope>NUCLEOTIDE SEQUENCE [LARGE SCALE GENOMIC DNA]</scope>
    <source>
        <strain evidence="3 4">DSM 43363</strain>
    </source>
</reference>
<keyword evidence="3" id="KW-0808">Transferase</keyword>
<dbReference type="InterPro" id="IPR036890">
    <property type="entry name" value="HATPase_C_sf"/>
</dbReference>
<evidence type="ECO:0000313" key="3">
    <source>
        <dbReference type="EMBL" id="SCL64422.1"/>
    </source>
</evidence>
<feature type="domain" description="STAS" evidence="2">
    <location>
        <begin position="25"/>
        <end position="109"/>
    </location>
</feature>
<dbReference type="InterPro" id="IPR003594">
    <property type="entry name" value="HATPase_dom"/>
</dbReference>
<keyword evidence="3" id="KW-0418">Kinase</keyword>
<dbReference type="SUPFAM" id="SSF52091">
    <property type="entry name" value="SpoIIaa-like"/>
    <property type="match status" value="1"/>
</dbReference>
<dbReference type="PANTHER" id="PTHR35526">
    <property type="entry name" value="ANTI-SIGMA-F FACTOR RSBW-RELATED"/>
    <property type="match status" value="1"/>
</dbReference>
<dbReference type="Gene3D" id="3.30.750.24">
    <property type="entry name" value="STAS domain"/>
    <property type="match status" value="1"/>
</dbReference>
<evidence type="ECO:0000259" key="2">
    <source>
        <dbReference type="PROSITE" id="PS50801"/>
    </source>
</evidence>
<dbReference type="InterPro" id="IPR002645">
    <property type="entry name" value="STAS_dom"/>
</dbReference>
<dbReference type="PANTHER" id="PTHR35526:SF3">
    <property type="entry name" value="ANTI-SIGMA-F FACTOR RSBW"/>
    <property type="match status" value="1"/>
</dbReference>
<protein>
    <submittedName>
        <fullName evidence="3">Histidine kinase-like ATPase domain-containing protein</fullName>
    </submittedName>
</protein>
<gene>
    <name evidence="3" type="ORF">GA0070608_2951</name>
</gene>
<dbReference type="Pfam" id="PF13581">
    <property type="entry name" value="HATPase_c_2"/>
    <property type="match status" value="1"/>
</dbReference>